<feature type="region of interest" description="Disordered" evidence="4">
    <location>
        <begin position="1335"/>
        <end position="1357"/>
    </location>
</feature>
<dbReference type="EMBL" id="KN833692">
    <property type="protein sequence ID" value="KIK28536.1"/>
    <property type="molecule type" value="Genomic_DNA"/>
</dbReference>
<feature type="domain" description="Intermembrane lipid transfer protein VPS13-like C-terminal" evidence="8">
    <location>
        <begin position="2970"/>
        <end position="3077"/>
    </location>
</feature>
<feature type="compositionally biased region" description="Low complexity" evidence="4">
    <location>
        <begin position="1341"/>
        <end position="1350"/>
    </location>
</feature>
<dbReference type="GO" id="GO:0045053">
    <property type="term" value="P:protein retention in Golgi apparatus"/>
    <property type="evidence" value="ECO:0007669"/>
    <property type="project" value="TreeGrafter"/>
</dbReference>
<comment type="similarity">
    <text evidence="1">Belongs to the VPS13 family.</text>
</comment>
<evidence type="ECO:0000259" key="5">
    <source>
        <dbReference type="Pfam" id="PF12624"/>
    </source>
</evidence>
<evidence type="ECO:0000256" key="2">
    <source>
        <dbReference type="ARBA" id="ARBA00022448"/>
    </source>
</evidence>
<dbReference type="InterPro" id="IPR009543">
    <property type="entry name" value="VPS13_VAB"/>
</dbReference>
<name>A0A0C9ZH50_9AGAM</name>
<evidence type="ECO:0000259" key="7">
    <source>
        <dbReference type="Pfam" id="PF25036"/>
    </source>
</evidence>
<evidence type="ECO:0000313" key="10">
    <source>
        <dbReference type="Proteomes" id="UP000054018"/>
    </source>
</evidence>
<feature type="domain" description="Vacuolar protein sorting-associated protein 13 VPS13 adaptor binding" evidence="7">
    <location>
        <begin position="1865"/>
        <end position="2433"/>
    </location>
</feature>
<dbReference type="Pfam" id="PF25036">
    <property type="entry name" value="VPS13_VAB"/>
    <property type="match status" value="1"/>
</dbReference>
<dbReference type="STRING" id="765257.A0A0C9ZH50"/>
<dbReference type="Proteomes" id="UP000054018">
    <property type="component" value="Unassembled WGS sequence"/>
</dbReference>
<evidence type="ECO:0008006" key="11">
    <source>
        <dbReference type="Google" id="ProtNLM"/>
    </source>
</evidence>
<dbReference type="Pfam" id="PF12624">
    <property type="entry name" value="VPS13_N"/>
    <property type="match status" value="1"/>
</dbReference>
<evidence type="ECO:0000256" key="4">
    <source>
        <dbReference type="SAM" id="MobiDB-lite"/>
    </source>
</evidence>
<dbReference type="GO" id="GO:0006869">
    <property type="term" value="P:lipid transport"/>
    <property type="evidence" value="ECO:0007669"/>
    <property type="project" value="UniProtKB-KW"/>
</dbReference>
<keyword evidence="10" id="KW-1185">Reference proteome</keyword>
<dbReference type="PANTHER" id="PTHR16166">
    <property type="entry name" value="VACUOLAR PROTEIN SORTING-ASSOCIATED PROTEIN VPS13"/>
    <property type="match status" value="1"/>
</dbReference>
<sequence>MWWLDPGKDVLNVVFNRILAPYVENLDMNQVNYGIAQGQLTLRNLRLKRGALDKFRLPVDVLEGYLGTFTLSLHWMNLGNRPVEILIEDVYLLVVPSSQNDIDPEEEEERLQAAKQERLRNAELLHVKSQTDAIPADRSSQSLWDSLTAKIVNNLQVTVKNIHVRYEDKMSVPGHLLSTGATLASFSVRSVNEKWEPAFIERTTGAIHKLANLSSLALYFDTDSQSMANLSLHEVREKLVSTISINDVSPSHQFILSPVSGEGRVVLSHGVNNKTPHYDVRLLFDEIGLSLDEEQYHDALSLVDMYHVYLRQRQYRKYRPCDEEIARNRGRAYLKFAIDAILNEVRERRWKWSWAYFSERRDDRNKYVEVFKRKVMNTLRESDALVLQNLERKLSYEDIRFYRSIARSQLRKDAVQRKKLEEERARQQQQSRSWTSWLWGASSDDQPAEDPVFSGNMTEEQRRQLYEVLDYDERSTIAEAFETPRDALLLHVAAELKKGLFALKTEPRTNAKDVISTIFDSFRADFVQRPDNFEMSVSLGGFSVYDGTTPNTVHPQIVQVKNPDSKNIKPQGHGEPDDPFFFLKFENKPLDQRADTALTARMRHMEIIYHRGYIEAITKFLKPPKSQLESVEALLTVASQTFEGLRKETRAGLEQALQTHKTIDLHVDMNAPVIIIPENVTSTSGGHLVVDAGHISIESDLVDKNIFREIQAKRSREYNEDDYRRLESVLYDKVLLRLDAAQFIIGNGLQACRDALVSETVDSLHLLERTNIELEIQSSIITSAVDLARFKVAGKLPSLHINVSDAKYKTLMRLIDVGIPNLDDDSQSTTNRVDKGSLVLPLSAGLFSSEPEYNVEDSQSDEEDRPSVQGDFSKVEEGMLREVHNSAQQRFLQLDFAVDELRATILKSHGDRHEKALGDLTLQRFRLGCSFRELKIMVDIKLENMAMNVAHTLGESLQLVSSDRVEGGRDEDLLSISYTRIQETSPDFSVKYAEFEQSVDICLSTFIFRAVPEPVISLYDFIMTTFVPQINDPPATQTSPEESNHTVDRVTSGAMRVTVNLDSIRIMLIDNTSSLATLSLSTAYIFVSMESGMMVVTGRLGSLALSDDRTVDVCRLGFKQILSIEDQNFAEFQYRTYSPAEADLAGVNSSIRLTTGSLRVHFVEQPLRGIYLFAVKLAKLKVLYDAARDAAVQKASEIERMQFEVSVKSPIIVFPCDSARVPDVLIMRLGEITARNTYEGYSNKIIASLKGIQLVSEFQYDGKPSRLKIVDDIDILADALQVTGVDHSRETVDPDVQVAIKVSDVKLHLTQEQYRILVELSRSIPRVFASDSVTHMGSTMSPSSNQASESPSDKIEPLGGVNLEPEIRIITAVEGVRPWTIIDLVASVNVIKLHLYDTGANTEATLRNHGIVRLALNDATIRCKSVSDGALEAQLVLKSFTMNDIRTGPSKFREIIPAADHDRNQFMTLYTSSGTSSLMIVTVDSPHIIFAIEPLIALISFFTSAPQAVVDDGDGADDKPRPSTPRSDLAVRLELHDVSISVLEDDSNVRSQAIKLYIDQILLCQQASFHTTVLTISKLGMSLIQMGAESDAVRFLDDVDLTLSLESRFSIQEQLLNIEISTNAIIFRVSYRDILLITAIATKASQLYGKSQDNQLGDSDRSSENKSMVMQFDTSRLRSGRAAGEARMMMSKEQMKAVVDGFRLILIGDMHEQPVVDLSLKPFVVNLKDWSSELNAATVVSTHINFWNLTNSHWEPLIDPWKFTLSLMKEQFSDGFKISLTARDRLDLNISTAFVELVLASMKMLGKEGEGVLQRARGSYAPYRIRNRTGFPLFVWPDEGANVSLTEASAVKVSHNQSVDWRFDDWKTMREHVSVCEQHNIGVQIAGKPWDAVRGIPVDREGEFTFSLKPRGEKYIDRLLCAITVENNVKIVTLRSTYLVVNQTFYPLELMLVDNSGRPVYSLEKILPGQDYALPIEAVTRNRVRLQPDQGFGYKWCSSLRFDDLILKRSLTIQCPHSDSEEAPFRFQAWVQTDPSDLPMRRSPKITLKLRAPIELENLLPYDVQYRIFDKNTNTNWKSYLRKGGIMPIHSVELGHLVLLSVEVQDTIFSPSDLAIINADTQLEFDVESRLTVRDRNIRELHLKLNYVRYPESGGAFRVQVYTPYLIVNKTGMSFGVKAVRSNRASSPVEVAGDSRPGMTVPFHLLSHPHENGHAFVFQVGDSIWSNVIGLEAPAADTRLVVPSSKQKNEEYHVGLSWTEGLGKYKLTKVITLAPRFLLKNNLSEPLQVREYQGVPRGRAVVNPGERFPLQLMRAGQEQLLTVTRPGLNARWSAPISLEDIGIVHLRLAVDESQMENVMADIKLNGSIIFVTFSKSDGWPFEVENQSDETVNICQWDASRSESNSAARKSTYPRYKVAPHSRVPYAWDQPAAKEKRLMLTIHDTRRIIDIMEIGVLVPFKFHDRHRSRVVSLDVRAEGQKQVLRITPYVAERSIFKPKYTKSESLSRSDSLASTEAFEAVAEDLTSIITVTVDLSGIGISLMNRKVVEVVYMSLDSLELEYNESQISQAVTVSCGSLRIDNQLHEAVYPVILQPTPITKEARGLAGAPPTIQASFVWLKDQEHGVLFVKYCSVLLQALTIEADEDVLFAIYDLVHVKGLSWEAESEDILVQYPNEIPEPQSTAAGRAVYFEVLELQPIQLTLSFTRTERDSSEEKLSIRNPLAVVINALTMTLGNVDNARLELNALVIKDVRLTPPELQTRIAYHYRQDVLRQLYRILGSANFIGNPVGLFTNVSSGVADIFYAPYHGVVMHGNKELGIGIAKGAASFVKKTVFGLSDSVTKFTSSVGKGKVLSVMVRFSGLSAATFDSEYQTQRRVSQRRNRPRHVIYGVTAGGEAFANSVFSAVEGIVTKPIQGAETEGAVGFFKGIGRGLVGAVTKPAVGVFDLAANLSEGIRNTTTVFDKPQLDRVRLPRHIPSDGVLVPYSHREALGQYWMRDLENGAYRSESYVAHIDLPGGDVVVSLTTSRVLSFTSRRLRLVWDLPFSDIQGVAIEDNGVRFSHKSGRDHDRFVLIPDKNTLVWFFGQIASVVKSFNARRRMDN</sequence>
<feature type="domain" description="VPS13-like middle region" evidence="6">
    <location>
        <begin position="1069"/>
        <end position="1805"/>
    </location>
</feature>
<dbReference type="InterPro" id="IPR056748">
    <property type="entry name" value="VPS13-like_C"/>
</dbReference>
<evidence type="ECO:0000256" key="3">
    <source>
        <dbReference type="ARBA" id="ARBA00023055"/>
    </source>
</evidence>
<dbReference type="PANTHER" id="PTHR16166:SF93">
    <property type="entry name" value="INTERMEMBRANE LIPID TRANSFER PROTEIN VPS13"/>
    <property type="match status" value="1"/>
</dbReference>
<dbReference type="HOGENOM" id="CLU_000135_0_0_1"/>
<evidence type="ECO:0000259" key="8">
    <source>
        <dbReference type="Pfam" id="PF25037"/>
    </source>
</evidence>
<dbReference type="Pfam" id="PF25033">
    <property type="entry name" value="VPS13_M"/>
    <property type="match status" value="1"/>
</dbReference>
<evidence type="ECO:0000259" key="6">
    <source>
        <dbReference type="Pfam" id="PF25033"/>
    </source>
</evidence>
<dbReference type="Pfam" id="PF25037">
    <property type="entry name" value="VPS13_C"/>
    <property type="match status" value="1"/>
</dbReference>
<protein>
    <recommendedName>
        <fullName evidence="11">Vacuolar protein sorting-associated protein</fullName>
    </recommendedName>
</protein>
<accession>A0A0C9ZH50</accession>
<dbReference type="InterPro" id="IPR026854">
    <property type="entry name" value="VPS13_N"/>
</dbReference>
<reference evidence="9 10" key="1">
    <citation type="submission" date="2014-04" db="EMBL/GenBank/DDBJ databases">
        <authorList>
            <consortium name="DOE Joint Genome Institute"/>
            <person name="Kuo A."/>
            <person name="Kohler A."/>
            <person name="Costa M.D."/>
            <person name="Nagy L.G."/>
            <person name="Floudas D."/>
            <person name="Copeland A."/>
            <person name="Barry K.W."/>
            <person name="Cichocki N."/>
            <person name="Veneault-Fourrey C."/>
            <person name="LaButti K."/>
            <person name="Lindquist E.A."/>
            <person name="Lipzen A."/>
            <person name="Lundell T."/>
            <person name="Morin E."/>
            <person name="Murat C."/>
            <person name="Sun H."/>
            <person name="Tunlid A."/>
            <person name="Henrissat B."/>
            <person name="Grigoriev I.V."/>
            <person name="Hibbett D.S."/>
            <person name="Martin F."/>
            <person name="Nordberg H.P."/>
            <person name="Cantor M.N."/>
            <person name="Hua S.X."/>
        </authorList>
    </citation>
    <scope>NUCLEOTIDE SEQUENCE [LARGE SCALE GENOMIC DNA]</scope>
    <source>
        <strain evidence="9 10">441</strain>
    </source>
</reference>
<organism evidence="9 10">
    <name type="scientific">Pisolithus microcarpus 441</name>
    <dbReference type="NCBI Taxonomy" id="765257"/>
    <lineage>
        <taxon>Eukaryota</taxon>
        <taxon>Fungi</taxon>
        <taxon>Dikarya</taxon>
        <taxon>Basidiomycota</taxon>
        <taxon>Agaricomycotina</taxon>
        <taxon>Agaricomycetes</taxon>
        <taxon>Agaricomycetidae</taxon>
        <taxon>Boletales</taxon>
        <taxon>Sclerodermatineae</taxon>
        <taxon>Pisolithaceae</taxon>
        <taxon>Pisolithus</taxon>
    </lineage>
</organism>
<dbReference type="GO" id="GO:0006623">
    <property type="term" value="P:protein targeting to vacuole"/>
    <property type="evidence" value="ECO:0007669"/>
    <property type="project" value="TreeGrafter"/>
</dbReference>
<gene>
    <name evidence="9" type="ORF">PISMIDRAFT_91179</name>
</gene>
<proteinExistence type="inferred from homology"/>
<dbReference type="GO" id="GO:0045324">
    <property type="term" value="P:late endosome to vacuole transport"/>
    <property type="evidence" value="ECO:0007669"/>
    <property type="project" value="TreeGrafter"/>
</dbReference>
<evidence type="ECO:0000256" key="1">
    <source>
        <dbReference type="ARBA" id="ARBA00006545"/>
    </source>
</evidence>
<evidence type="ECO:0000313" key="9">
    <source>
        <dbReference type="EMBL" id="KIK28536.1"/>
    </source>
</evidence>
<dbReference type="InterPro" id="IPR056747">
    <property type="entry name" value="VPS13-like_M"/>
</dbReference>
<dbReference type="InterPro" id="IPR026847">
    <property type="entry name" value="VPS13"/>
</dbReference>
<feature type="domain" description="Chorein N-terminal" evidence="5">
    <location>
        <begin position="10"/>
        <end position="877"/>
    </location>
</feature>
<keyword evidence="3" id="KW-0445">Lipid transport</keyword>
<reference evidence="10" key="2">
    <citation type="submission" date="2015-01" db="EMBL/GenBank/DDBJ databases">
        <title>Evolutionary Origins and Diversification of the Mycorrhizal Mutualists.</title>
        <authorList>
            <consortium name="DOE Joint Genome Institute"/>
            <consortium name="Mycorrhizal Genomics Consortium"/>
            <person name="Kohler A."/>
            <person name="Kuo A."/>
            <person name="Nagy L.G."/>
            <person name="Floudas D."/>
            <person name="Copeland A."/>
            <person name="Barry K.W."/>
            <person name="Cichocki N."/>
            <person name="Veneault-Fourrey C."/>
            <person name="LaButti K."/>
            <person name="Lindquist E.A."/>
            <person name="Lipzen A."/>
            <person name="Lundell T."/>
            <person name="Morin E."/>
            <person name="Murat C."/>
            <person name="Riley R."/>
            <person name="Ohm R."/>
            <person name="Sun H."/>
            <person name="Tunlid A."/>
            <person name="Henrissat B."/>
            <person name="Grigoriev I.V."/>
            <person name="Hibbett D.S."/>
            <person name="Martin F."/>
        </authorList>
    </citation>
    <scope>NUCLEOTIDE SEQUENCE [LARGE SCALE GENOMIC DNA]</scope>
    <source>
        <strain evidence="10">441</strain>
    </source>
</reference>
<dbReference type="OrthoDB" id="428159at2759"/>
<dbReference type="GO" id="GO:0007005">
    <property type="term" value="P:mitochondrion organization"/>
    <property type="evidence" value="ECO:0007669"/>
    <property type="project" value="TreeGrafter"/>
</dbReference>
<keyword evidence="2" id="KW-0813">Transport</keyword>